<name>A0A0G1MNI8_9BACT</name>
<feature type="transmembrane region" description="Helical" evidence="1">
    <location>
        <begin position="21"/>
        <end position="50"/>
    </location>
</feature>
<proteinExistence type="predicted"/>
<sequence>MEREQREKGLAHLAAAQSRFIKINVALFTGAISSAVALPSGIVFLGMAAYQFAKMQEEFNASQKIINDNEKSDKRNRKN</sequence>
<evidence type="ECO:0000313" key="3">
    <source>
        <dbReference type="Proteomes" id="UP000034329"/>
    </source>
</evidence>
<keyword evidence="1" id="KW-1133">Transmembrane helix</keyword>
<dbReference type="EMBL" id="LCLA01000034">
    <property type="protein sequence ID" value="KKU09657.1"/>
    <property type="molecule type" value="Genomic_DNA"/>
</dbReference>
<evidence type="ECO:0000313" key="2">
    <source>
        <dbReference type="EMBL" id="KKU09657.1"/>
    </source>
</evidence>
<comment type="caution">
    <text evidence="2">The sequence shown here is derived from an EMBL/GenBank/DDBJ whole genome shotgun (WGS) entry which is preliminary data.</text>
</comment>
<accession>A0A0G1MNI8</accession>
<reference evidence="2 3" key="1">
    <citation type="journal article" date="2015" name="Nature">
        <title>rRNA introns, odd ribosomes, and small enigmatic genomes across a large radiation of phyla.</title>
        <authorList>
            <person name="Brown C.T."/>
            <person name="Hug L.A."/>
            <person name="Thomas B.C."/>
            <person name="Sharon I."/>
            <person name="Castelle C.J."/>
            <person name="Singh A."/>
            <person name="Wilkins M.J."/>
            <person name="Williams K.H."/>
            <person name="Banfield J.F."/>
        </authorList>
    </citation>
    <scope>NUCLEOTIDE SEQUENCE [LARGE SCALE GENOMIC DNA]</scope>
</reference>
<gene>
    <name evidence="2" type="ORF">UX13_C0034G0004</name>
</gene>
<evidence type="ECO:0000256" key="1">
    <source>
        <dbReference type="SAM" id="Phobius"/>
    </source>
</evidence>
<dbReference type="Proteomes" id="UP000034329">
    <property type="component" value="Unassembled WGS sequence"/>
</dbReference>
<keyword evidence="1" id="KW-0812">Transmembrane</keyword>
<organism evidence="2 3">
    <name type="scientific">Candidatus Woesebacteria bacterium GW2011_GWB1_45_5</name>
    <dbReference type="NCBI Taxonomy" id="1618581"/>
    <lineage>
        <taxon>Bacteria</taxon>
        <taxon>Candidatus Woeseibacteriota</taxon>
    </lineage>
</organism>
<protein>
    <submittedName>
        <fullName evidence="2">Uncharacterized protein</fullName>
    </submittedName>
</protein>
<dbReference type="AlphaFoldDB" id="A0A0G1MNI8"/>
<keyword evidence="1" id="KW-0472">Membrane</keyword>